<protein>
    <recommendedName>
        <fullName evidence="5">Lipoprotein</fullName>
    </recommendedName>
</protein>
<gene>
    <name evidence="3" type="ORF">OUY18_05205</name>
</gene>
<sequence length="300" mass="32503">MANIVPYNKKKSTLAVVSAALLTFLFVGCATTPKAVENLKSEVASSASESTPSSSAAESSSDTMTEQSSKSNEKDYYGKWVIQKILAYGSSGTYSSDSAEKLIGQSVNFSSAKATIITDEPSNPLVSITAPKYQVTTESDSDFQTNYQISFDKLGIKENYVTMVNVTGSDKTAGTFLIKSNNTIIFIAGGTYFELERNSDSSGQKAEEPATGSYVKDSGDQKIFEENYGNSKDTTKVLKLTEKELQFDAITVVFSGDFSKMFTKGKGYPYYLDSASGGKRGINIKDNSGVWRTFVYTINS</sequence>
<evidence type="ECO:0008006" key="5">
    <source>
        <dbReference type="Google" id="ProtNLM"/>
    </source>
</evidence>
<evidence type="ECO:0000313" key="4">
    <source>
        <dbReference type="Proteomes" id="UP001082703"/>
    </source>
</evidence>
<name>A0ABT4BTJ1_9FIRM</name>
<organism evidence="3 4">
    <name type="scientific">Caproiciproducens galactitolivorans</name>
    <dbReference type="NCBI Taxonomy" id="642589"/>
    <lineage>
        <taxon>Bacteria</taxon>
        <taxon>Bacillati</taxon>
        <taxon>Bacillota</taxon>
        <taxon>Clostridia</taxon>
        <taxon>Eubacteriales</taxon>
        <taxon>Acutalibacteraceae</taxon>
        <taxon>Caproiciproducens</taxon>
    </lineage>
</organism>
<dbReference type="RefSeq" id="WP_268057674.1">
    <property type="nucleotide sequence ID" value="NZ_JAPOHA010000004.1"/>
</dbReference>
<evidence type="ECO:0000256" key="1">
    <source>
        <dbReference type="SAM" id="MobiDB-lite"/>
    </source>
</evidence>
<reference evidence="3 4" key="1">
    <citation type="submission" date="2022-11" db="EMBL/GenBank/DDBJ databases">
        <authorList>
            <person name="Caiyu Z."/>
        </authorList>
    </citation>
    <scope>NUCLEOTIDE SEQUENCE [LARGE SCALE GENOMIC DNA]</scope>
    <source>
        <strain evidence="3 4">YR-4</strain>
    </source>
</reference>
<dbReference type="Proteomes" id="UP001082703">
    <property type="component" value="Unassembled WGS sequence"/>
</dbReference>
<evidence type="ECO:0000313" key="3">
    <source>
        <dbReference type="EMBL" id="MCY1713650.1"/>
    </source>
</evidence>
<feature type="region of interest" description="Disordered" evidence="1">
    <location>
        <begin position="43"/>
        <end position="70"/>
    </location>
</feature>
<feature type="signal peptide" evidence="2">
    <location>
        <begin position="1"/>
        <end position="29"/>
    </location>
</feature>
<comment type="caution">
    <text evidence="3">The sequence shown here is derived from an EMBL/GenBank/DDBJ whole genome shotgun (WGS) entry which is preliminary data.</text>
</comment>
<accession>A0ABT4BTJ1</accession>
<dbReference type="EMBL" id="JAPOHA010000004">
    <property type="protein sequence ID" value="MCY1713650.1"/>
    <property type="molecule type" value="Genomic_DNA"/>
</dbReference>
<feature type="compositionally biased region" description="Low complexity" evidence="1">
    <location>
        <begin position="43"/>
        <end position="61"/>
    </location>
</feature>
<evidence type="ECO:0000256" key="2">
    <source>
        <dbReference type="SAM" id="SignalP"/>
    </source>
</evidence>
<proteinExistence type="predicted"/>
<feature type="chain" id="PRO_5046429357" description="Lipoprotein" evidence="2">
    <location>
        <begin position="30"/>
        <end position="300"/>
    </location>
</feature>
<keyword evidence="2" id="KW-0732">Signal</keyword>
<keyword evidence="4" id="KW-1185">Reference proteome</keyword>